<dbReference type="Proteomes" id="UP000182569">
    <property type="component" value="Chromosome"/>
</dbReference>
<dbReference type="AlphaFoldDB" id="A0A1J0GHW7"/>
<name>A0A1J0GHW7_9CLOT</name>
<dbReference type="PANTHER" id="PTHR43513:SF3">
    <property type="entry name" value="DIHYDROOROTATE DEHYDROGENASE B (NAD(+)), ELECTRON TRANSFER SUBUNIT-RELATED"/>
    <property type="match status" value="1"/>
</dbReference>
<keyword evidence="3" id="KW-1185">Reference proteome</keyword>
<dbReference type="InterPro" id="IPR039261">
    <property type="entry name" value="FNR_nucleotide-bd"/>
</dbReference>
<dbReference type="Gene3D" id="2.40.30.10">
    <property type="entry name" value="Translation factors"/>
    <property type="match status" value="1"/>
</dbReference>
<dbReference type="KEGG" id="ceu:A7L45_13350"/>
<dbReference type="InterPro" id="IPR017938">
    <property type="entry name" value="Riboflavin_synthase-like_b-brl"/>
</dbReference>
<dbReference type="InterPro" id="IPR017927">
    <property type="entry name" value="FAD-bd_FR_type"/>
</dbReference>
<dbReference type="NCBIfam" id="NF004470">
    <property type="entry name" value="PRK05802.1"/>
    <property type="match status" value="1"/>
</dbReference>
<gene>
    <name evidence="2" type="ORF">A7L45_13350</name>
</gene>
<dbReference type="InterPro" id="IPR050353">
    <property type="entry name" value="PyrK_electron_transfer"/>
</dbReference>
<evidence type="ECO:0000313" key="2">
    <source>
        <dbReference type="EMBL" id="APC40988.1"/>
    </source>
</evidence>
<sequence length="331" mass="37094">MSYEPYDCIDVGSEFCPCHLAETGDCILCSQLAGKDFCDCCNFNGVCIYQEYATNGYKAKESRKNYNCKIIEKNRFEDNVIVLTVCASDKLVSELVRVGSYIFARRPSAEARFDTPISIMDTDTTNNTISIAIELKGAKTKALDTLKIGDELLIKGPFWNGTLGLKNINEIKNSKCLIVARGIGQAPMIPVLKHLHANNNEIIVVIDNSPYKNSFACEYIKKYASKVIECNIIAGNGIMTEKFNNLLKELTINNDISLVHCDAVDILNYELMKSVEYIDKNIKYSCCNNAKMCCGEGVCGCCTRTNNDLKLRRLCKMQTEPKYVLEGRRTF</sequence>
<dbReference type="PROSITE" id="PS51384">
    <property type="entry name" value="FAD_FR"/>
    <property type="match status" value="1"/>
</dbReference>
<dbReference type="RefSeq" id="WP_071613281.1">
    <property type="nucleotide sequence ID" value="NZ_CP015756.1"/>
</dbReference>
<dbReference type="STRING" id="1552.A7L45_13350"/>
<dbReference type="SUPFAM" id="SSF63380">
    <property type="entry name" value="Riboflavin synthase domain-like"/>
    <property type="match status" value="1"/>
</dbReference>
<accession>A0A1J0GHW7</accession>
<protein>
    <recommendedName>
        <fullName evidence="1">FAD-binding FR-type domain-containing protein</fullName>
    </recommendedName>
</protein>
<proteinExistence type="predicted"/>
<dbReference type="EMBL" id="CP015756">
    <property type="protein sequence ID" value="APC40988.1"/>
    <property type="molecule type" value="Genomic_DNA"/>
</dbReference>
<dbReference type="SUPFAM" id="SSF52343">
    <property type="entry name" value="Ferredoxin reductase-like, C-terminal NADP-linked domain"/>
    <property type="match status" value="1"/>
</dbReference>
<feature type="domain" description="FAD-binding FR-type" evidence="1">
    <location>
        <begin position="63"/>
        <end position="164"/>
    </location>
</feature>
<reference evidence="3" key="1">
    <citation type="journal article" date="2016" name="Front. Microbiol.">
        <title>Complete Genome Sequence of Clostridium estertheticum DSM 8809, a Microbe Identified in Spoiled Vacuum Packed Beef.</title>
        <authorList>
            <person name="Yu Z."/>
            <person name="Gunn L."/>
            <person name="Brennan E."/>
            <person name="Reid R."/>
            <person name="Wall P.G."/>
            <person name="Gaora O.P."/>
            <person name="Hurley D."/>
            <person name="Bolton D."/>
            <person name="Fanning S."/>
        </authorList>
    </citation>
    <scope>NUCLEOTIDE SEQUENCE [LARGE SCALE GENOMIC DNA]</scope>
    <source>
        <strain evidence="3">DSM 8809</strain>
    </source>
</reference>
<dbReference type="OrthoDB" id="1704963at2"/>
<dbReference type="PANTHER" id="PTHR43513">
    <property type="entry name" value="DIHYDROOROTATE DEHYDROGENASE B (NAD(+)), ELECTRON TRANSFER SUBUNIT"/>
    <property type="match status" value="1"/>
</dbReference>
<dbReference type="GO" id="GO:0016491">
    <property type="term" value="F:oxidoreductase activity"/>
    <property type="evidence" value="ECO:0007669"/>
    <property type="project" value="InterPro"/>
</dbReference>
<evidence type="ECO:0000259" key="1">
    <source>
        <dbReference type="PROSITE" id="PS51384"/>
    </source>
</evidence>
<evidence type="ECO:0000313" key="3">
    <source>
        <dbReference type="Proteomes" id="UP000182569"/>
    </source>
</evidence>
<organism evidence="2 3">
    <name type="scientific">Clostridium estertheticum subsp. estertheticum</name>
    <dbReference type="NCBI Taxonomy" id="1552"/>
    <lineage>
        <taxon>Bacteria</taxon>
        <taxon>Bacillati</taxon>
        <taxon>Bacillota</taxon>
        <taxon>Clostridia</taxon>
        <taxon>Eubacteriales</taxon>
        <taxon>Clostridiaceae</taxon>
        <taxon>Clostridium</taxon>
    </lineage>
</organism>